<evidence type="ECO:0000313" key="3">
    <source>
        <dbReference type="Proteomes" id="UP000005959"/>
    </source>
</evidence>
<evidence type="ECO:0000256" key="1">
    <source>
        <dbReference type="SAM" id="Phobius"/>
    </source>
</evidence>
<dbReference type="Proteomes" id="UP000005959">
    <property type="component" value="Unassembled WGS sequence"/>
</dbReference>
<name>G9Y730_HAFAL</name>
<feature type="non-terminal residue" evidence="2">
    <location>
        <position position="1"/>
    </location>
</feature>
<dbReference type="AlphaFoldDB" id="G9Y730"/>
<feature type="transmembrane region" description="Helical" evidence="1">
    <location>
        <begin position="18"/>
        <end position="37"/>
    </location>
</feature>
<proteinExistence type="predicted"/>
<keyword evidence="1" id="KW-1133">Transmembrane helix</keyword>
<evidence type="ECO:0000313" key="2">
    <source>
        <dbReference type="EMBL" id="EHM42400.1"/>
    </source>
</evidence>
<sequence>DSAFTVLSEHPESPMLNFVYALLIRDVYALTSAFFALNSAMRFAL</sequence>
<keyword evidence="1" id="KW-0812">Transmembrane</keyword>
<organism evidence="2 3">
    <name type="scientific">Hafnia alvei ATCC 51873</name>
    <dbReference type="NCBI Taxonomy" id="1002364"/>
    <lineage>
        <taxon>Bacteria</taxon>
        <taxon>Pseudomonadati</taxon>
        <taxon>Pseudomonadota</taxon>
        <taxon>Gammaproteobacteria</taxon>
        <taxon>Enterobacterales</taxon>
        <taxon>Hafniaceae</taxon>
        <taxon>Hafnia</taxon>
    </lineage>
</organism>
<reference evidence="2 3" key="1">
    <citation type="submission" date="2011-08" db="EMBL/GenBank/DDBJ databases">
        <authorList>
            <person name="Weinstock G."/>
            <person name="Sodergren E."/>
            <person name="Clifton S."/>
            <person name="Fulton L."/>
            <person name="Fulton B."/>
            <person name="Courtney L."/>
            <person name="Fronick C."/>
            <person name="Harrison M."/>
            <person name="Strong C."/>
            <person name="Farmer C."/>
            <person name="Delahaunty K."/>
            <person name="Markovic C."/>
            <person name="Hall O."/>
            <person name="Minx P."/>
            <person name="Tomlinson C."/>
            <person name="Mitreva M."/>
            <person name="Hou S."/>
            <person name="Chen J."/>
            <person name="Wollam A."/>
            <person name="Pepin K.H."/>
            <person name="Johnson M."/>
            <person name="Bhonagiri V."/>
            <person name="Zhang X."/>
            <person name="Suruliraj S."/>
            <person name="Warren W."/>
            <person name="Chinwalla A."/>
            <person name="Mardis E.R."/>
            <person name="Wilson R.K."/>
        </authorList>
    </citation>
    <scope>NUCLEOTIDE SEQUENCE [LARGE SCALE GENOMIC DNA]</scope>
    <source>
        <strain evidence="2 3">ATCC 51873</strain>
    </source>
</reference>
<gene>
    <name evidence="2" type="ORF">HMPREF0454_02381</name>
</gene>
<comment type="caution">
    <text evidence="2">The sequence shown here is derived from an EMBL/GenBank/DDBJ whole genome shotgun (WGS) entry which is preliminary data.</text>
</comment>
<keyword evidence="1" id="KW-0472">Membrane</keyword>
<accession>G9Y730</accession>
<protein>
    <submittedName>
        <fullName evidence="2">Uncharacterized protein</fullName>
    </submittedName>
</protein>
<dbReference type="HOGENOM" id="CLU_3209334_0_0_6"/>
<dbReference type="EMBL" id="AGCI01000054">
    <property type="protein sequence ID" value="EHM42400.1"/>
    <property type="molecule type" value="Genomic_DNA"/>
</dbReference>